<keyword evidence="3" id="KW-1185">Reference proteome</keyword>
<comment type="caution">
    <text evidence="2">The sequence shown here is derived from an EMBL/GenBank/DDBJ whole genome shotgun (WGS) entry which is preliminary data.</text>
</comment>
<reference evidence="2 3" key="1">
    <citation type="submission" date="2019-02" db="EMBL/GenBank/DDBJ databases">
        <title>Genome sequence of the sea-ice species Brumimicrobium glaciale.</title>
        <authorList>
            <person name="Bowman J.P."/>
        </authorList>
    </citation>
    <scope>NUCLEOTIDE SEQUENCE [LARGE SCALE GENOMIC DNA]</scope>
    <source>
        <strain evidence="2 3">IC156</strain>
    </source>
</reference>
<dbReference type="Proteomes" id="UP000293952">
    <property type="component" value="Unassembled WGS sequence"/>
</dbReference>
<feature type="chain" id="PRO_5020745133" evidence="1">
    <location>
        <begin position="22"/>
        <end position="262"/>
    </location>
</feature>
<dbReference type="EMBL" id="SETE01000007">
    <property type="protein sequence ID" value="RYM32085.1"/>
    <property type="molecule type" value="Genomic_DNA"/>
</dbReference>
<evidence type="ECO:0000256" key="1">
    <source>
        <dbReference type="SAM" id="SignalP"/>
    </source>
</evidence>
<evidence type="ECO:0000313" key="2">
    <source>
        <dbReference type="EMBL" id="RYM32085.1"/>
    </source>
</evidence>
<sequence length="262" mass="30320">MATKLTMTLFLFSIFCFQAKAQSNFNELKLEVIENLKWFSQDLNYEAYEENNINIDSLATITENKLADLLKHKEAKHLNLKEITNIHLNATTSDSLNIRFYSFKNLVGPTGYESVHTVIQWADIDGKLNSNPISSKVSGTVGEIYKLKSNNSNLYLLISRDYFTEIQYVIQFKEDKLILDYPAFVNSPQISVNRMKVSFDEITQVLSIESYENVDIDDNTLLPMKAYTDENPSFEKIIKQFDKQLQINRSIKLIFDGNKFIY</sequence>
<dbReference type="RefSeq" id="WP_130094773.1">
    <property type="nucleotide sequence ID" value="NZ_SETE01000007.1"/>
</dbReference>
<gene>
    <name evidence="2" type="ORF">ERX46_15495</name>
</gene>
<accession>A0A4Q4KGB4</accession>
<feature type="signal peptide" evidence="1">
    <location>
        <begin position="1"/>
        <end position="21"/>
    </location>
</feature>
<evidence type="ECO:0000313" key="3">
    <source>
        <dbReference type="Proteomes" id="UP000293952"/>
    </source>
</evidence>
<proteinExistence type="predicted"/>
<protein>
    <submittedName>
        <fullName evidence="2">Uncharacterized protein</fullName>
    </submittedName>
</protein>
<organism evidence="2 3">
    <name type="scientific">Brumimicrobium glaciale</name>
    <dbReference type="NCBI Taxonomy" id="200475"/>
    <lineage>
        <taxon>Bacteria</taxon>
        <taxon>Pseudomonadati</taxon>
        <taxon>Bacteroidota</taxon>
        <taxon>Flavobacteriia</taxon>
        <taxon>Flavobacteriales</taxon>
        <taxon>Crocinitomicaceae</taxon>
        <taxon>Brumimicrobium</taxon>
    </lineage>
</organism>
<dbReference type="OrthoDB" id="747472at2"/>
<dbReference type="AlphaFoldDB" id="A0A4Q4KGB4"/>
<name>A0A4Q4KGB4_9FLAO</name>
<keyword evidence="1" id="KW-0732">Signal</keyword>